<evidence type="ECO:0000259" key="13">
    <source>
        <dbReference type="PROSITE" id="PS00794"/>
    </source>
</evidence>
<accession>A0A432WDS1</accession>
<name>A0A432WDS1_9GAMM</name>
<evidence type="ECO:0000313" key="14">
    <source>
        <dbReference type="EMBL" id="RUO31024.1"/>
    </source>
</evidence>
<gene>
    <name evidence="14" type="primary">folK</name>
    <name evidence="14" type="ORF">CWE14_10985</name>
</gene>
<evidence type="ECO:0000256" key="10">
    <source>
        <dbReference type="ARBA" id="ARBA00029409"/>
    </source>
</evidence>
<dbReference type="GO" id="GO:0003848">
    <property type="term" value="F:2-amino-4-hydroxy-6-hydroxymethyldihydropteridine diphosphokinase activity"/>
    <property type="evidence" value="ECO:0007669"/>
    <property type="project" value="UniProtKB-EC"/>
</dbReference>
<dbReference type="PANTHER" id="PTHR43071">
    <property type="entry name" value="2-AMINO-4-HYDROXY-6-HYDROXYMETHYLDIHYDROPTERIDINE PYROPHOSPHOKINASE"/>
    <property type="match status" value="1"/>
</dbReference>
<evidence type="ECO:0000256" key="1">
    <source>
        <dbReference type="ARBA" id="ARBA00005051"/>
    </source>
</evidence>
<evidence type="ECO:0000256" key="5">
    <source>
        <dbReference type="ARBA" id="ARBA00022679"/>
    </source>
</evidence>
<dbReference type="GO" id="GO:0046656">
    <property type="term" value="P:folic acid biosynthetic process"/>
    <property type="evidence" value="ECO:0007669"/>
    <property type="project" value="UniProtKB-KW"/>
</dbReference>
<keyword evidence="5" id="KW-0808">Transferase</keyword>
<keyword evidence="8" id="KW-0067">ATP-binding</keyword>
<dbReference type="CDD" id="cd00483">
    <property type="entry name" value="HPPK"/>
    <property type="match status" value="1"/>
</dbReference>
<evidence type="ECO:0000313" key="15">
    <source>
        <dbReference type="Proteomes" id="UP000287823"/>
    </source>
</evidence>
<dbReference type="InterPro" id="IPR000550">
    <property type="entry name" value="Hppk"/>
</dbReference>
<dbReference type="InterPro" id="IPR035907">
    <property type="entry name" value="Hppk_sf"/>
</dbReference>
<dbReference type="RefSeq" id="WP_126799418.1">
    <property type="nucleotide sequence ID" value="NZ_PIPO01000005.1"/>
</dbReference>
<evidence type="ECO:0000256" key="12">
    <source>
        <dbReference type="ARBA" id="ARBA00033413"/>
    </source>
</evidence>
<dbReference type="GO" id="GO:0005524">
    <property type="term" value="F:ATP binding"/>
    <property type="evidence" value="ECO:0007669"/>
    <property type="project" value="UniProtKB-KW"/>
</dbReference>
<comment type="similarity">
    <text evidence="2">Belongs to the HPPK family.</text>
</comment>
<comment type="function">
    <text evidence="10">Catalyzes the transfer of pyrophosphate from adenosine triphosphate (ATP) to 6-hydroxymethyl-7,8-dihydropterin, an enzymatic step in folate biosynthesis pathway.</text>
</comment>
<feature type="domain" description="7,8-dihydro-6-hydroxymethylpterin-pyrophosphokinase" evidence="13">
    <location>
        <begin position="88"/>
        <end position="99"/>
    </location>
</feature>
<dbReference type="GO" id="GO:0046654">
    <property type="term" value="P:tetrahydrofolate biosynthetic process"/>
    <property type="evidence" value="ECO:0007669"/>
    <property type="project" value="UniProtKB-UniPathway"/>
</dbReference>
<dbReference type="EMBL" id="PIPO01000005">
    <property type="protein sequence ID" value="RUO31024.1"/>
    <property type="molecule type" value="Genomic_DNA"/>
</dbReference>
<comment type="caution">
    <text evidence="14">The sequence shown here is derived from an EMBL/GenBank/DDBJ whole genome shotgun (WGS) entry which is preliminary data.</text>
</comment>
<dbReference type="SUPFAM" id="SSF55083">
    <property type="entry name" value="6-hydroxymethyl-7,8-dihydropterin pyrophosphokinase, HPPK"/>
    <property type="match status" value="1"/>
</dbReference>
<dbReference type="Gene3D" id="3.30.70.560">
    <property type="entry name" value="7,8-Dihydro-6-hydroxymethylpterin-pyrophosphokinase HPPK"/>
    <property type="match status" value="1"/>
</dbReference>
<evidence type="ECO:0000256" key="11">
    <source>
        <dbReference type="ARBA" id="ARBA00029766"/>
    </source>
</evidence>
<dbReference type="PROSITE" id="PS00794">
    <property type="entry name" value="HPPK"/>
    <property type="match status" value="1"/>
</dbReference>
<keyword evidence="6" id="KW-0547">Nucleotide-binding</keyword>
<evidence type="ECO:0000256" key="2">
    <source>
        <dbReference type="ARBA" id="ARBA00005810"/>
    </source>
</evidence>
<dbReference type="GO" id="GO:0016301">
    <property type="term" value="F:kinase activity"/>
    <property type="evidence" value="ECO:0007669"/>
    <property type="project" value="UniProtKB-KW"/>
</dbReference>
<dbReference type="NCBIfam" id="TIGR01498">
    <property type="entry name" value="folK"/>
    <property type="match status" value="1"/>
</dbReference>
<sequence length="166" mass="17748">MALAYLGLGANLNDPQAQLHFALQQLAQHNEMNSIVCSSLYASKPMGPQDQPDYVNAVVAVATNLTPTQLLSATQAIENAAGRVRGQHWGPRTLDIDILLYDTLCITAPDLSIPHPGLESREFVLVPLAEIAPQLVLPNGKQVAALAQQIPLNGLDKIAPPVTMQS</sequence>
<protein>
    <recommendedName>
        <fullName evidence="4">2-amino-4-hydroxy-6-hydroxymethyldihydropteridine pyrophosphokinase</fullName>
        <ecNumber evidence="3">2.7.6.3</ecNumber>
    </recommendedName>
    <alternativeName>
        <fullName evidence="11">6-hydroxymethyl-7,8-dihydropterin pyrophosphokinase</fullName>
    </alternativeName>
    <alternativeName>
        <fullName evidence="12">7,8-dihydro-6-hydroxymethylpterin-pyrophosphokinase</fullName>
    </alternativeName>
</protein>
<keyword evidence="9" id="KW-0289">Folate biosynthesis</keyword>
<comment type="pathway">
    <text evidence="1">Cofactor biosynthesis; tetrahydrofolate biosynthesis; 2-amino-4-hydroxy-6-hydroxymethyl-7,8-dihydropteridine diphosphate from 7,8-dihydroneopterin triphosphate: step 4/4.</text>
</comment>
<evidence type="ECO:0000256" key="8">
    <source>
        <dbReference type="ARBA" id="ARBA00022840"/>
    </source>
</evidence>
<evidence type="ECO:0000256" key="9">
    <source>
        <dbReference type="ARBA" id="ARBA00022909"/>
    </source>
</evidence>
<dbReference type="Pfam" id="PF01288">
    <property type="entry name" value="HPPK"/>
    <property type="match status" value="1"/>
</dbReference>
<dbReference type="Proteomes" id="UP000287823">
    <property type="component" value="Unassembled WGS sequence"/>
</dbReference>
<dbReference type="UniPathway" id="UPA00077">
    <property type="reaction ID" value="UER00155"/>
</dbReference>
<dbReference type="EC" id="2.7.6.3" evidence="3"/>
<evidence type="ECO:0000256" key="4">
    <source>
        <dbReference type="ARBA" id="ARBA00016218"/>
    </source>
</evidence>
<keyword evidence="7 14" id="KW-0418">Kinase</keyword>
<dbReference type="PANTHER" id="PTHR43071:SF1">
    <property type="entry name" value="2-AMINO-4-HYDROXY-6-HYDROXYMETHYLDIHYDROPTERIDINE PYROPHOSPHOKINASE"/>
    <property type="match status" value="1"/>
</dbReference>
<evidence type="ECO:0000256" key="6">
    <source>
        <dbReference type="ARBA" id="ARBA00022741"/>
    </source>
</evidence>
<reference evidence="14 15" key="1">
    <citation type="journal article" date="2011" name="Front. Microbiol.">
        <title>Genomic signatures of strain selection and enhancement in Bacillus atrophaeus var. globigii, a historical biowarfare simulant.</title>
        <authorList>
            <person name="Gibbons H.S."/>
            <person name="Broomall S.M."/>
            <person name="McNew L.A."/>
            <person name="Daligault H."/>
            <person name="Chapman C."/>
            <person name="Bruce D."/>
            <person name="Karavis M."/>
            <person name="Krepps M."/>
            <person name="McGregor P.A."/>
            <person name="Hong C."/>
            <person name="Park K.H."/>
            <person name="Akmal A."/>
            <person name="Feldman A."/>
            <person name="Lin J.S."/>
            <person name="Chang W.E."/>
            <person name="Higgs B.W."/>
            <person name="Demirev P."/>
            <person name="Lindquist J."/>
            <person name="Liem A."/>
            <person name="Fochler E."/>
            <person name="Read T.D."/>
            <person name="Tapia R."/>
            <person name="Johnson S."/>
            <person name="Bishop-Lilly K.A."/>
            <person name="Detter C."/>
            <person name="Han C."/>
            <person name="Sozhamannan S."/>
            <person name="Rosenzweig C.N."/>
            <person name="Skowronski E.W."/>
        </authorList>
    </citation>
    <scope>NUCLEOTIDE SEQUENCE [LARGE SCALE GENOMIC DNA]</scope>
    <source>
        <strain evidence="14 15">Y4G10-17</strain>
    </source>
</reference>
<dbReference type="AlphaFoldDB" id="A0A432WDS1"/>
<evidence type="ECO:0000256" key="3">
    <source>
        <dbReference type="ARBA" id="ARBA00013253"/>
    </source>
</evidence>
<organism evidence="14 15">
    <name type="scientific">Aliidiomarina soli</name>
    <dbReference type="NCBI Taxonomy" id="1928574"/>
    <lineage>
        <taxon>Bacteria</taxon>
        <taxon>Pseudomonadati</taxon>
        <taxon>Pseudomonadota</taxon>
        <taxon>Gammaproteobacteria</taxon>
        <taxon>Alteromonadales</taxon>
        <taxon>Idiomarinaceae</taxon>
        <taxon>Aliidiomarina</taxon>
    </lineage>
</organism>
<keyword evidence="15" id="KW-1185">Reference proteome</keyword>
<evidence type="ECO:0000256" key="7">
    <source>
        <dbReference type="ARBA" id="ARBA00022777"/>
    </source>
</evidence>
<proteinExistence type="inferred from homology"/>